<dbReference type="EMBL" id="JAVRHX010000006">
    <property type="protein sequence ID" value="MDT0596369.1"/>
    <property type="molecule type" value="Genomic_DNA"/>
</dbReference>
<name>A0ABU2ZUQ6_9ALTE</name>
<evidence type="ECO:0008006" key="4">
    <source>
        <dbReference type="Google" id="ProtNLM"/>
    </source>
</evidence>
<accession>A0ABU2ZUQ6</accession>
<organism evidence="2 3">
    <name type="scientific">Glaciecola petra</name>
    <dbReference type="NCBI Taxonomy" id="3075602"/>
    <lineage>
        <taxon>Bacteria</taxon>
        <taxon>Pseudomonadati</taxon>
        <taxon>Pseudomonadota</taxon>
        <taxon>Gammaproteobacteria</taxon>
        <taxon>Alteromonadales</taxon>
        <taxon>Alteromonadaceae</taxon>
        <taxon>Glaciecola</taxon>
    </lineage>
</organism>
<reference evidence="2 3" key="1">
    <citation type="submission" date="2023-09" db="EMBL/GenBank/DDBJ databases">
        <authorList>
            <person name="Rey-Velasco X."/>
        </authorList>
    </citation>
    <scope>NUCLEOTIDE SEQUENCE [LARGE SCALE GENOMIC DNA]</scope>
    <source>
        <strain evidence="2 3">P117</strain>
    </source>
</reference>
<protein>
    <recommendedName>
        <fullName evidence="4">PEP-CTERM protein-sorting domain-containing protein</fullName>
    </recommendedName>
</protein>
<sequence length="209" mass="21995">MNVFKRVVLLCTMGLLINTFSVSASVILTDYSGGSTFGIYWGGSTGDVVGYKFTANENLTVTSLGVTDASDQVLTSAHWVGLWEVSSQNLLASILVDSGDTLLNGFHFADLSSSVFLNSGSDYLLGALYANDDGDSYVSSPSSVTANHITILNGVYATSGSLGLVYPQGDSSNLARIGPNMIATITQVPGPETLGLIGLSMLAMRRFRK</sequence>
<dbReference type="Proteomes" id="UP001253545">
    <property type="component" value="Unassembled WGS sequence"/>
</dbReference>
<keyword evidence="3" id="KW-1185">Reference proteome</keyword>
<comment type="caution">
    <text evidence="2">The sequence shown here is derived from an EMBL/GenBank/DDBJ whole genome shotgun (WGS) entry which is preliminary data.</text>
</comment>
<evidence type="ECO:0000256" key="1">
    <source>
        <dbReference type="SAM" id="SignalP"/>
    </source>
</evidence>
<keyword evidence="1" id="KW-0732">Signal</keyword>
<dbReference type="RefSeq" id="WP_311369891.1">
    <property type="nucleotide sequence ID" value="NZ_JAVRHX010000006.1"/>
</dbReference>
<feature type="signal peptide" evidence="1">
    <location>
        <begin position="1"/>
        <end position="24"/>
    </location>
</feature>
<feature type="chain" id="PRO_5045685694" description="PEP-CTERM protein-sorting domain-containing protein" evidence="1">
    <location>
        <begin position="25"/>
        <end position="209"/>
    </location>
</feature>
<proteinExistence type="predicted"/>
<gene>
    <name evidence="2" type="ORF">RM552_16055</name>
</gene>
<evidence type="ECO:0000313" key="3">
    <source>
        <dbReference type="Proteomes" id="UP001253545"/>
    </source>
</evidence>
<evidence type="ECO:0000313" key="2">
    <source>
        <dbReference type="EMBL" id="MDT0596369.1"/>
    </source>
</evidence>